<organism evidence="2 3">
    <name type="scientific">Streptantibioticus cattleyicolor (strain ATCC 35852 / DSM 46488 / JCM 4925 / NBRC 14057 / NRRL 8057)</name>
    <name type="common">Streptomyces cattleya</name>
    <dbReference type="NCBI Taxonomy" id="1003195"/>
    <lineage>
        <taxon>Bacteria</taxon>
        <taxon>Bacillati</taxon>
        <taxon>Actinomycetota</taxon>
        <taxon>Actinomycetes</taxon>
        <taxon>Kitasatosporales</taxon>
        <taxon>Streptomycetaceae</taxon>
        <taxon>Streptantibioticus</taxon>
    </lineage>
</organism>
<evidence type="ECO:0000259" key="1">
    <source>
        <dbReference type="Pfam" id="PF05099"/>
    </source>
</evidence>
<dbReference type="HOGENOM" id="CLU_1189365_0_0_11"/>
<accession>F8JP09</accession>
<keyword evidence="3" id="KW-1185">Reference proteome</keyword>
<dbReference type="PATRIC" id="fig|1003195.11.peg.3148"/>
<evidence type="ECO:0000313" key="2">
    <source>
        <dbReference type="EMBL" id="AEW93950.1"/>
    </source>
</evidence>
<proteinExistence type="predicted"/>
<accession>G8WNA5</accession>
<dbReference type="EMBL" id="CP003219">
    <property type="protein sequence ID" value="AEW93950.1"/>
    <property type="molecule type" value="Genomic_DNA"/>
</dbReference>
<evidence type="ECO:0000313" key="3">
    <source>
        <dbReference type="Proteomes" id="UP000007842"/>
    </source>
</evidence>
<dbReference type="RefSeq" id="WP_014142334.1">
    <property type="nucleotide sequence ID" value="NC_016111.1"/>
</dbReference>
<feature type="domain" description="Co-chaperone DjlA N-terminal" evidence="1">
    <location>
        <begin position="96"/>
        <end position="231"/>
    </location>
</feature>
<dbReference type="Proteomes" id="UP000007842">
    <property type="component" value="Chromosome"/>
</dbReference>
<dbReference type="KEGG" id="scy:SCATT_15790"/>
<dbReference type="OrthoDB" id="1261251at2"/>
<dbReference type="InterPro" id="IPR007791">
    <property type="entry name" value="DjlA_N"/>
</dbReference>
<dbReference type="KEGG" id="sct:SCAT_1576"/>
<dbReference type="InterPro" id="IPR029024">
    <property type="entry name" value="TerB-like"/>
</dbReference>
<dbReference type="SUPFAM" id="SSF158682">
    <property type="entry name" value="TerB-like"/>
    <property type="match status" value="1"/>
</dbReference>
<name>F8JP09_STREN</name>
<dbReference type="eggNOG" id="COG3793">
    <property type="taxonomic scope" value="Bacteria"/>
</dbReference>
<dbReference type="STRING" id="1003195.SCATT_15790"/>
<gene>
    <name evidence="2" type="ordered locus">SCATT_15790</name>
</gene>
<dbReference type="Pfam" id="PF05099">
    <property type="entry name" value="TerB"/>
    <property type="match status" value="1"/>
</dbReference>
<reference evidence="3" key="1">
    <citation type="submission" date="2011-12" db="EMBL/GenBank/DDBJ databases">
        <title>Complete genome sequence of Streptomyces cattleya strain DSM 46488.</title>
        <authorList>
            <person name="Ou H.-Y."/>
            <person name="Li P."/>
            <person name="Zhao C."/>
            <person name="O'Hagan D."/>
            <person name="Deng Z."/>
        </authorList>
    </citation>
    <scope>NUCLEOTIDE SEQUENCE [LARGE SCALE GENOMIC DNA]</scope>
    <source>
        <strain evidence="3">ATCC 35852 / DSM 46488 / JCM 4925 / NBRC 14057 / NRRL 8057</strain>
    </source>
</reference>
<protein>
    <recommendedName>
        <fullName evidence="1">Co-chaperone DjlA N-terminal domain-containing protein</fullName>
    </recommendedName>
</protein>
<sequence length="240" mass="25639">MVLPSLLDLRCRGLWIWGVRTVWQTEGDGEFFCPRCGGDRNYSRRTGTRRLTVFNIPVLHRGSAGTVVECGVCQERFALDALDQPTSSRFAAMLRDAVHTVALAVLTAGGATSRHARQAALEAVRAAGFTDCTEDQLIGLLAALAADEGRLPGSDEPLPGAVDGCGTWLSIELHEALGPLTPHLAPQGRERILLQGARIALADGPYRPAEREALAAVGRALLLPDEDTARLLEAAARTPS</sequence>
<dbReference type="Gene3D" id="1.10.3680.10">
    <property type="entry name" value="TerB-like"/>
    <property type="match status" value="1"/>
</dbReference>
<dbReference type="AlphaFoldDB" id="F8JP09"/>